<comment type="function">
    <text evidence="6">One of the primary rRNA binding proteins, it binds directly near the 3'-end of the 23S rRNA, where it nucleates assembly of the 50S subunit.</text>
</comment>
<dbReference type="GO" id="GO:0006412">
    <property type="term" value="P:translation"/>
    <property type="evidence" value="ECO:0007669"/>
    <property type="project" value="UniProtKB-UniRule"/>
</dbReference>
<evidence type="ECO:0000256" key="7">
    <source>
        <dbReference type="SAM" id="MobiDB-lite"/>
    </source>
</evidence>
<evidence type="ECO:0000256" key="1">
    <source>
        <dbReference type="ARBA" id="ARBA00006540"/>
    </source>
</evidence>
<dbReference type="AlphaFoldDB" id="A0A2R7Y6Q9"/>
<dbReference type="NCBIfam" id="NF003261">
    <property type="entry name" value="PRK04231.1"/>
    <property type="match status" value="1"/>
</dbReference>
<dbReference type="InterPro" id="IPR045077">
    <property type="entry name" value="L3_arc_euk"/>
</dbReference>
<organism evidence="8 9">
    <name type="scientific">Zestosphaera tikiterensis</name>
    <dbReference type="NCBI Taxonomy" id="1973259"/>
    <lineage>
        <taxon>Archaea</taxon>
        <taxon>Thermoproteota</taxon>
        <taxon>Thermoprotei</taxon>
        <taxon>Desulfurococcales</taxon>
        <taxon>Desulfurococcaceae</taxon>
        <taxon>Zestosphaera</taxon>
    </lineage>
</organism>
<dbReference type="GO" id="GO:0003735">
    <property type="term" value="F:structural constituent of ribosome"/>
    <property type="evidence" value="ECO:0007669"/>
    <property type="project" value="UniProtKB-UniRule"/>
</dbReference>
<feature type="region of interest" description="Disordered" evidence="7">
    <location>
        <begin position="232"/>
        <end position="258"/>
    </location>
</feature>
<dbReference type="GO" id="GO:0022625">
    <property type="term" value="C:cytosolic large ribosomal subunit"/>
    <property type="evidence" value="ECO:0007669"/>
    <property type="project" value="UniProtKB-UniRule"/>
</dbReference>
<dbReference type="HAMAP" id="MF_01325_A">
    <property type="entry name" value="Ribosomal_uL3_A"/>
    <property type="match status" value="1"/>
</dbReference>
<dbReference type="PANTHER" id="PTHR11363:SF5">
    <property type="entry name" value="LARGE RIBOSOMAL SUBUNIT PROTEIN UL3"/>
    <property type="match status" value="1"/>
</dbReference>
<comment type="subunit">
    <text evidence="6">Part of the 50S ribosomal subunit. Forms a cluster with proteins L14 and L24e.</text>
</comment>
<evidence type="ECO:0000256" key="6">
    <source>
        <dbReference type="HAMAP-Rule" id="MF_01325"/>
    </source>
</evidence>
<evidence type="ECO:0000256" key="5">
    <source>
        <dbReference type="ARBA" id="ARBA00023274"/>
    </source>
</evidence>
<dbReference type="Gene3D" id="2.40.30.10">
    <property type="entry name" value="Translation factors"/>
    <property type="match status" value="1"/>
</dbReference>
<comment type="caution">
    <text evidence="8">The sequence shown here is derived from an EMBL/GenBank/DDBJ whole genome shotgun (WGS) entry which is preliminary data.</text>
</comment>
<sequence>MARRKLKAPRRGSLGVRPRKRAEEFVPRVKSWPEVSLEVPKPLGFLGYKAGMTHVLMIDDRVGRATYGQQIFVPVTVIETPPMIPLAARFYEATVGGLKTLTEVWVTPPEELEIHRRIKTLSVSTDAFERALRKVESEKQNIARVSLIMASQPKLAGGLSKKVPDIIEVKVGGNSLEEIIKYALDVLGKPVRVNDVFNVGQFIDVIGVTKGKGFQGVIKRFGVKELPRWHKHRKGSRRVGSRSPTMGAISPVPQPGQMGFHRRTELNKRILIIGDDGSKITPVSGFPHYGIVRSDYIVVAGSVQGTPKRPLVLRWAIRPPTWSPKEPPKITYISLESKI</sequence>
<keyword evidence="4 6" id="KW-0689">Ribosomal protein</keyword>
<name>A0A2R7Y6Q9_9CREN</name>
<proteinExistence type="inferred from homology"/>
<dbReference type="SUPFAM" id="SSF50447">
    <property type="entry name" value="Translation proteins"/>
    <property type="match status" value="1"/>
</dbReference>
<dbReference type="Pfam" id="PF00297">
    <property type="entry name" value="Ribosomal_L3"/>
    <property type="match status" value="1"/>
</dbReference>
<dbReference type="Gene3D" id="4.10.960.10">
    <property type="entry name" value="Ribosomal protein L3, domain 3"/>
    <property type="match status" value="1"/>
</dbReference>
<dbReference type="InterPro" id="IPR009000">
    <property type="entry name" value="Transl_B-barrel_sf"/>
</dbReference>
<evidence type="ECO:0000313" key="8">
    <source>
        <dbReference type="EMBL" id="PUA33208.1"/>
    </source>
</evidence>
<dbReference type="GO" id="GO:0019843">
    <property type="term" value="F:rRNA binding"/>
    <property type="evidence" value="ECO:0007669"/>
    <property type="project" value="UniProtKB-UniRule"/>
</dbReference>
<dbReference type="InterPro" id="IPR019928">
    <property type="entry name" value="Ribosomal_uL3_arc"/>
</dbReference>
<evidence type="ECO:0000256" key="3">
    <source>
        <dbReference type="ARBA" id="ARBA00022884"/>
    </source>
</evidence>
<dbReference type="NCBIfam" id="TIGR03626">
    <property type="entry name" value="L3_arch"/>
    <property type="match status" value="1"/>
</dbReference>
<gene>
    <name evidence="6" type="primary">rpl3</name>
    <name evidence="8" type="ORF">B7O98_01885</name>
</gene>
<reference evidence="8 9" key="1">
    <citation type="journal article" date="2018" name="Syst. Appl. Microbiol.">
        <title>A new symbiotic nanoarchaeote (Candidatus Nanoclepta minutus) and its host (Zestosphaera tikiterensis gen. nov., sp. nov.) from a New Zealand hot spring.</title>
        <authorList>
            <person name="St John E."/>
            <person name="Liu Y."/>
            <person name="Podar M."/>
            <person name="Stott M.B."/>
            <person name="Meneghin J."/>
            <person name="Chen Z."/>
            <person name="Lagutin K."/>
            <person name="Mitchell K."/>
            <person name="Reysenbach A.L."/>
        </authorList>
    </citation>
    <scope>NUCLEOTIDE SEQUENCE [LARGE SCALE GENOMIC DNA]</scope>
    <source>
        <strain evidence="8">NZ3</strain>
    </source>
</reference>
<accession>A0A2R7Y6Q9</accession>
<dbReference type="PANTHER" id="PTHR11363">
    <property type="entry name" value="60S RIBOSOMAL PROTEIN L3-RELATED"/>
    <property type="match status" value="1"/>
</dbReference>
<evidence type="ECO:0000256" key="4">
    <source>
        <dbReference type="ARBA" id="ARBA00022980"/>
    </source>
</evidence>
<dbReference type="InterPro" id="IPR000597">
    <property type="entry name" value="Ribosomal_uL3"/>
</dbReference>
<protein>
    <recommendedName>
        <fullName evidence="6">Large ribosomal subunit protein uL3</fullName>
    </recommendedName>
</protein>
<dbReference type="Proteomes" id="UP000244093">
    <property type="component" value="Unassembled WGS sequence"/>
</dbReference>
<dbReference type="EMBL" id="NBVN01000002">
    <property type="protein sequence ID" value="PUA33208.1"/>
    <property type="molecule type" value="Genomic_DNA"/>
</dbReference>
<dbReference type="PROSITE" id="PS00474">
    <property type="entry name" value="RIBOSOMAL_L3"/>
    <property type="match status" value="1"/>
</dbReference>
<evidence type="ECO:0000313" key="9">
    <source>
        <dbReference type="Proteomes" id="UP000244093"/>
    </source>
</evidence>
<dbReference type="InterPro" id="IPR044892">
    <property type="entry name" value="Ribosomal_L3_dom_3_arc_sf"/>
</dbReference>
<dbReference type="InterPro" id="IPR019926">
    <property type="entry name" value="Ribosomal_uL3_CS"/>
</dbReference>
<keyword evidence="5 6" id="KW-0687">Ribonucleoprotein</keyword>
<dbReference type="Gene3D" id="3.30.1430.10">
    <property type="match status" value="1"/>
</dbReference>
<keyword evidence="2 6" id="KW-0699">rRNA-binding</keyword>
<keyword evidence="3 6" id="KW-0694">RNA-binding</keyword>
<evidence type="ECO:0000256" key="2">
    <source>
        <dbReference type="ARBA" id="ARBA00022730"/>
    </source>
</evidence>
<comment type="similarity">
    <text evidence="1 6">Belongs to the universal ribosomal protein uL3 family.</text>
</comment>